<evidence type="ECO:0000313" key="1">
    <source>
        <dbReference type="EMBL" id="ELW37426.1"/>
    </source>
</evidence>
<accession>A0AAV3I923</accession>
<dbReference type="Proteomes" id="UP000011584">
    <property type="component" value="Unassembled WGS sequence"/>
</dbReference>
<dbReference type="AlphaFoldDB" id="A0AAV3I923"/>
<proteinExistence type="predicted"/>
<name>A0AAV3I923_ECOLX</name>
<evidence type="ECO:0000313" key="2">
    <source>
        <dbReference type="Proteomes" id="UP000011584"/>
    </source>
</evidence>
<gene>
    <name evidence="1" type="ORF">EC34880_1467</name>
</gene>
<comment type="caution">
    <text evidence="1">The sequence shown here is derived from an EMBL/GenBank/DDBJ whole genome shotgun (WGS) entry which is preliminary data.</text>
</comment>
<organism evidence="1 2">
    <name type="scientific">Escherichia coli 3.4880</name>
    <dbReference type="NCBI Taxonomy" id="1051347"/>
    <lineage>
        <taxon>Bacteria</taxon>
        <taxon>Pseudomonadati</taxon>
        <taxon>Pseudomonadota</taxon>
        <taxon>Gammaproteobacteria</taxon>
        <taxon>Enterobacterales</taxon>
        <taxon>Enterobacteriaceae</taxon>
        <taxon>Escherichia</taxon>
    </lineage>
</organism>
<sequence>MMQMVNNSNIILQEVFTVIELPPDKVYSLRNYSTETFPVSFEQ</sequence>
<dbReference type="EMBL" id="AOET01000034">
    <property type="protein sequence ID" value="ELW37426.1"/>
    <property type="molecule type" value="Genomic_DNA"/>
</dbReference>
<reference evidence="1 2" key="1">
    <citation type="submission" date="2012-11" db="EMBL/GenBank/DDBJ databases">
        <title>Genomic anatomy of Escherichia coli O157:H7 outbreaks.</title>
        <authorList>
            <person name="Tracy H.T."/>
            <person name="Eppinger M."/>
            <person name="Daugherty S."/>
            <person name="Agrawal S."/>
            <person name="Galens K."/>
            <person name="Tallon L."/>
            <person name="Shefchek K."/>
            <person name="Parankush S."/>
            <person name="Cebula T.A."/>
            <person name="Feng P."/>
            <person name="Soderlund R."/>
            <person name="Mammel M.K."/>
            <person name="DebRoy C."/>
            <person name="Dudley E.G."/>
            <person name="Tarr P.I."/>
            <person name="Fraser-Liggett C."/>
            <person name="Ravel J."/>
        </authorList>
    </citation>
    <scope>NUCLEOTIDE SEQUENCE [LARGE SCALE GENOMIC DNA]</scope>
    <source>
        <strain evidence="1 2">3.4880</strain>
    </source>
</reference>
<protein>
    <submittedName>
        <fullName evidence="1">Uncharacterized protein</fullName>
    </submittedName>
</protein>